<dbReference type="Gene3D" id="3.40.50.12230">
    <property type="match status" value="1"/>
</dbReference>
<dbReference type="InterPro" id="IPR002376">
    <property type="entry name" value="Formyl_transf_N"/>
</dbReference>
<comment type="catalytic activity">
    <reaction evidence="5">
        <text>L-methionyl-tRNA(fMet) + (6R)-10-formyltetrahydrofolate = N-formyl-L-methionyl-tRNA(fMet) + (6S)-5,6,7,8-tetrahydrofolate + H(+)</text>
        <dbReference type="Rhea" id="RHEA:24380"/>
        <dbReference type="Rhea" id="RHEA-COMP:9952"/>
        <dbReference type="Rhea" id="RHEA-COMP:9953"/>
        <dbReference type="ChEBI" id="CHEBI:15378"/>
        <dbReference type="ChEBI" id="CHEBI:57453"/>
        <dbReference type="ChEBI" id="CHEBI:78530"/>
        <dbReference type="ChEBI" id="CHEBI:78844"/>
        <dbReference type="ChEBI" id="CHEBI:195366"/>
        <dbReference type="EC" id="2.1.2.9"/>
    </reaction>
</comment>
<dbReference type="AlphaFoldDB" id="A0A0K1EDC5"/>
<keyword evidence="3 5" id="KW-0808">Transferase</keyword>
<protein>
    <recommendedName>
        <fullName evidence="2 5">Methionyl-tRNA formyltransferase</fullName>
        <ecNumber evidence="2 5">2.1.2.9</ecNumber>
    </recommendedName>
</protein>
<feature type="domain" description="Formyl transferase C-terminal" evidence="8">
    <location>
        <begin position="203"/>
        <end position="305"/>
    </location>
</feature>
<dbReference type="SUPFAM" id="SSF50486">
    <property type="entry name" value="FMT C-terminal domain-like"/>
    <property type="match status" value="1"/>
</dbReference>
<dbReference type="PANTHER" id="PTHR11138">
    <property type="entry name" value="METHIONYL-TRNA FORMYLTRANSFERASE"/>
    <property type="match status" value="1"/>
</dbReference>
<dbReference type="InterPro" id="IPR005793">
    <property type="entry name" value="Formyl_trans_C"/>
</dbReference>
<keyword evidence="4 5" id="KW-0648">Protein biosynthesis</keyword>
<evidence type="ECO:0000313" key="9">
    <source>
        <dbReference type="EMBL" id="AKT38881.1"/>
    </source>
</evidence>
<evidence type="ECO:0000259" key="8">
    <source>
        <dbReference type="Pfam" id="PF02911"/>
    </source>
</evidence>
<dbReference type="InterPro" id="IPR036477">
    <property type="entry name" value="Formyl_transf_N_sf"/>
</dbReference>
<gene>
    <name evidence="5 9" type="primary">fmt</name>
    <name evidence="9" type="ORF">CMC5_030280</name>
</gene>
<dbReference type="PANTHER" id="PTHR11138:SF5">
    <property type="entry name" value="METHIONYL-TRNA FORMYLTRANSFERASE, MITOCHONDRIAL"/>
    <property type="match status" value="1"/>
</dbReference>
<sequence>MRAIFFGTPEIAVPSLDALTQIADVVGVVCQPDRPAGRGLETKAPPVKRRAQELGLNIMQPSKVRTPEFASTLRDLQADVGLVIAYGRILPPAVLEAPRRGCMNLHASILPDYRGAAPITWAVVHGQRETGISLMQMDEGMDTGAVYTIRRTPLGEDETADELAVRLAALAADVVCDDLPRAVRGELDLTPQDHAAATMAPILKKEDGRIPWDKPAREVHDHIRGMTSWPGAFTTAEGKLLKVLSSRVPTEQTPSGTDDQRTPGTVLTADRTGIRVACGIGEIAILRAQLEGRKPLTAPELVTGRALRQGQRLGG</sequence>
<evidence type="ECO:0000256" key="5">
    <source>
        <dbReference type="HAMAP-Rule" id="MF_00182"/>
    </source>
</evidence>
<evidence type="ECO:0000256" key="6">
    <source>
        <dbReference type="SAM" id="MobiDB-lite"/>
    </source>
</evidence>
<proteinExistence type="inferred from homology"/>
<evidence type="ECO:0000256" key="4">
    <source>
        <dbReference type="ARBA" id="ARBA00022917"/>
    </source>
</evidence>
<evidence type="ECO:0000256" key="2">
    <source>
        <dbReference type="ARBA" id="ARBA00012261"/>
    </source>
</evidence>
<dbReference type="PROSITE" id="PS00373">
    <property type="entry name" value="GART"/>
    <property type="match status" value="1"/>
</dbReference>
<comment type="function">
    <text evidence="5">Attaches a formyl group to the free amino group of methionyl-tRNA(fMet). The formyl group appears to play a dual role in the initiator identity of N-formylmethionyl-tRNA by promoting its recognition by IF2 and preventing the misappropriation of this tRNA by the elongation apparatus.</text>
</comment>
<dbReference type="STRING" id="52.CMC5_030280"/>
<dbReference type="KEGG" id="ccro:CMC5_030280"/>
<dbReference type="EMBL" id="CP012159">
    <property type="protein sequence ID" value="AKT38881.1"/>
    <property type="molecule type" value="Genomic_DNA"/>
</dbReference>
<dbReference type="InterPro" id="IPR001555">
    <property type="entry name" value="GART_AS"/>
</dbReference>
<reference evidence="9 10" key="1">
    <citation type="submission" date="2015-07" db="EMBL/GenBank/DDBJ databases">
        <title>Genome analysis of myxobacterium Chondromyces crocatus Cm c5 reveals a high potential for natural compound synthesis and the genetic basis for the loss of fruiting body formation.</title>
        <authorList>
            <person name="Zaburannyi N."/>
            <person name="Bunk B."/>
            <person name="Maier J."/>
            <person name="Overmann J."/>
            <person name="Mueller R."/>
        </authorList>
    </citation>
    <scope>NUCLEOTIDE SEQUENCE [LARGE SCALE GENOMIC DNA]</scope>
    <source>
        <strain evidence="9 10">Cm c5</strain>
    </source>
</reference>
<name>A0A0K1EDC5_CHOCO</name>
<dbReference type="EC" id="2.1.2.9" evidence="2 5"/>
<feature type="domain" description="Formyl transferase N-terminal" evidence="7">
    <location>
        <begin position="3"/>
        <end position="173"/>
    </location>
</feature>
<accession>A0A0K1EDC5</accession>
<keyword evidence="10" id="KW-1185">Reference proteome</keyword>
<feature type="region of interest" description="Disordered" evidence="6">
    <location>
        <begin position="246"/>
        <end position="265"/>
    </location>
</feature>
<dbReference type="HAMAP" id="MF_00182">
    <property type="entry name" value="Formyl_trans"/>
    <property type="match status" value="1"/>
</dbReference>
<dbReference type="NCBIfam" id="TIGR00460">
    <property type="entry name" value="fmt"/>
    <property type="match status" value="1"/>
</dbReference>
<comment type="similarity">
    <text evidence="1 5">Belongs to the Fmt family.</text>
</comment>
<dbReference type="Proteomes" id="UP000067626">
    <property type="component" value="Chromosome"/>
</dbReference>
<feature type="compositionally biased region" description="Polar residues" evidence="6">
    <location>
        <begin position="247"/>
        <end position="265"/>
    </location>
</feature>
<evidence type="ECO:0000259" key="7">
    <source>
        <dbReference type="Pfam" id="PF00551"/>
    </source>
</evidence>
<evidence type="ECO:0000256" key="1">
    <source>
        <dbReference type="ARBA" id="ARBA00010699"/>
    </source>
</evidence>
<evidence type="ECO:0000313" key="10">
    <source>
        <dbReference type="Proteomes" id="UP000067626"/>
    </source>
</evidence>
<dbReference type="PATRIC" id="fig|52.7.peg.3329"/>
<dbReference type="Pfam" id="PF00551">
    <property type="entry name" value="Formyl_trans_N"/>
    <property type="match status" value="1"/>
</dbReference>
<dbReference type="InterPro" id="IPR011034">
    <property type="entry name" value="Formyl_transferase-like_C_sf"/>
</dbReference>
<dbReference type="SUPFAM" id="SSF53328">
    <property type="entry name" value="Formyltransferase"/>
    <property type="match status" value="1"/>
</dbReference>
<dbReference type="OrthoDB" id="9802815at2"/>
<dbReference type="InterPro" id="IPR044135">
    <property type="entry name" value="Met-tRNA-FMT_C"/>
</dbReference>
<evidence type="ECO:0000256" key="3">
    <source>
        <dbReference type="ARBA" id="ARBA00022679"/>
    </source>
</evidence>
<organism evidence="9 10">
    <name type="scientific">Chondromyces crocatus</name>
    <dbReference type="NCBI Taxonomy" id="52"/>
    <lineage>
        <taxon>Bacteria</taxon>
        <taxon>Pseudomonadati</taxon>
        <taxon>Myxococcota</taxon>
        <taxon>Polyangia</taxon>
        <taxon>Polyangiales</taxon>
        <taxon>Polyangiaceae</taxon>
        <taxon>Chondromyces</taxon>
    </lineage>
</organism>
<dbReference type="CDD" id="cd08704">
    <property type="entry name" value="Met_tRNA_FMT_C"/>
    <property type="match status" value="1"/>
</dbReference>
<dbReference type="RefSeq" id="WP_050431057.1">
    <property type="nucleotide sequence ID" value="NZ_CP012159.1"/>
</dbReference>
<dbReference type="InterPro" id="IPR041711">
    <property type="entry name" value="Met-tRNA-FMT_N"/>
</dbReference>
<dbReference type="InterPro" id="IPR005794">
    <property type="entry name" value="Fmt"/>
</dbReference>
<feature type="binding site" evidence="5">
    <location>
        <begin position="108"/>
        <end position="111"/>
    </location>
    <ligand>
        <name>(6S)-5,6,7,8-tetrahydrofolate</name>
        <dbReference type="ChEBI" id="CHEBI:57453"/>
    </ligand>
</feature>
<dbReference type="Pfam" id="PF02911">
    <property type="entry name" value="Formyl_trans_C"/>
    <property type="match status" value="1"/>
</dbReference>
<dbReference type="CDD" id="cd08646">
    <property type="entry name" value="FMT_core_Met-tRNA-FMT_N"/>
    <property type="match status" value="1"/>
</dbReference>
<dbReference type="GO" id="GO:0005829">
    <property type="term" value="C:cytosol"/>
    <property type="evidence" value="ECO:0007669"/>
    <property type="project" value="TreeGrafter"/>
</dbReference>
<dbReference type="GO" id="GO:0004479">
    <property type="term" value="F:methionyl-tRNA formyltransferase activity"/>
    <property type="evidence" value="ECO:0007669"/>
    <property type="project" value="UniProtKB-UniRule"/>
</dbReference>